<gene>
    <name evidence="2" type="ORF">Tasa_031_040</name>
</gene>
<sequence length="528" mass="56695">MTADVDALDRFIASSLHHADHVAVSCDGDETSYGALDRLARQLAASIATRAPGNPKVLIVLPPGAAAYAAMIGTGLAGGVYAPVNLRAPQDKQRAVCVRFAPDVIIAHERDWKALQAAAPGAVHLDPDALPDIAPFEGRGTRHPLAYVIHTSGSTGVPKGVEIPRDALNHYVAWIAHGVGPTPADRLSQYANIAFDLSVLEIYCALCFGASLHPPGGMGDRLLPARMIARETITIWVSVPSVVGLMARAGELTPGNMRSVRRFVFCGEPLLTEQVRALFDACPDAVVQNTYGPTEATVSMTSLTLTRTDLPRLSRRAVPIGCAIENMGLILNGGPDVDEGEIVLTGPQLARGYAHDALATDRAFRPVETPAGPRRGYHTGDWARRINGEIHFEERIDFQIKHKGYRIEIGEILDALARCGHADACVFAHDGRLIALIEGRGDPDVTRGAVGWLIDPHAVPDVVRFVDRLPRGETDKIDRRAAVSAFVSADHPVDQGCEIAHAIDRIDVAVAQHNAEPALHGQYDIDHL</sequence>
<dbReference type="InterPro" id="IPR042099">
    <property type="entry name" value="ANL_N_sf"/>
</dbReference>
<dbReference type="EMBL" id="BALE01000031">
    <property type="protein sequence ID" value="GAN54822.1"/>
    <property type="molecule type" value="Genomic_DNA"/>
</dbReference>
<dbReference type="RefSeq" id="WP_048849454.1">
    <property type="nucleotide sequence ID" value="NZ_BALE01000031.1"/>
</dbReference>
<feature type="domain" description="AMP-dependent synthetase/ligase" evidence="1">
    <location>
        <begin position="17"/>
        <end position="353"/>
    </location>
</feature>
<comment type="caution">
    <text evidence="2">The sequence shown here is derived from an EMBL/GenBank/DDBJ whole genome shotgun (WGS) entry which is preliminary data.</text>
</comment>
<reference evidence="2 3" key="1">
    <citation type="submission" date="2012-10" db="EMBL/GenBank/DDBJ databases">
        <title>Genome sequencing of Tanticharoenia sakaeratensis NBRC 103193.</title>
        <authorList>
            <person name="Azuma Y."/>
            <person name="Hadano H."/>
            <person name="Hirakawa H."/>
            <person name="Matsushita K."/>
        </authorList>
    </citation>
    <scope>NUCLEOTIDE SEQUENCE [LARGE SCALE GENOMIC DNA]</scope>
    <source>
        <strain evidence="2 3">NBRC 103193</strain>
    </source>
</reference>
<dbReference type="Gene3D" id="3.40.50.12780">
    <property type="entry name" value="N-terminal domain of ligase-like"/>
    <property type="match status" value="1"/>
</dbReference>
<accession>A0A0D6MMD4</accession>
<evidence type="ECO:0000259" key="1">
    <source>
        <dbReference type="Pfam" id="PF00501"/>
    </source>
</evidence>
<dbReference type="InterPro" id="IPR045851">
    <property type="entry name" value="AMP-bd_C_sf"/>
</dbReference>
<dbReference type="PROSITE" id="PS00455">
    <property type="entry name" value="AMP_BINDING"/>
    <property type="match status" value="1"/>
</dbReference>
<dbReference type="GO" id="GO:0005737">
    <property type="term" value="C:cytoplasm"/>
    <property type="evidence" value="ECO:0007669"/>
    <property type="project" value="TreeGrafter"/>
</dbReference>
<dbReference type="Proteomes" id="UP000032679">
    <property type="component" value="Unassembled WGS sequence"/>
</dbReference>
<evidence type="ECO:0000313" key="2">
    <source>
        <dbReference type="EMBL" id="GAN54822.1"/>
    </source>
</evidence>
<dbReference type="PANTHER" id="PTHR45527">
    <property type="entry name" value="NONRIBOSOMAL PEPTIDE SYNTHETASE"/>
    <property type="match status" value="1"/>
</dbReference>
<dbReference type="GO" id="GO:0043041">
    <property type="term" value="P:amino acid activation for nonribosomal peptide biosynthetic process"/>
    <property type="evidence" value="ECO:0007669"/>
    <property type="project" value="TreeGrafter"/>
</dbReference>
<name>A0A0D6MMD4_9PROT</name>
<dbReference type="OrthoDB" id="9770470at2"/>
<dbReference type="PANTHER" id="PTHR45527:SF1">
    <property type="entry name" value="FATTY ACID SYNTHASE"/>
    <property type="match status" value="1"/>
</dbReference>
<dbReference type="Pfam" id="PF00501">
    <property type="entry name" value="AMP-binding"/>
    <property type="match status" value="1"/>
</dbReference>
<dbReference type="GO" id="GO:0044550">
    <property type="term" value="P:secondary metabolite biosynthetic process"/>
    <property type="evidence" value="ECO:0007669"/>
    <property type="project" value="TreeGrafter"/>
</dbReference>
<dbReference type="STRING" id="1231623.Tasa_031_040"/>
<dbReference type="SUPFAM" id="SSF56801">
    <property type="entry name" value="Acetyl-CoA synthetase-like"/>
    <property type="match status" value="1"/>
</dbReference>
<dbReference type="AlphaFoldDB" id="A0A0D6MMD4"/>
<dbReference type="Gene3D" id="3.30.300.30">
    <property type="match status" value="1"/>
</dbReference>
<protein>
    <submittedName>
        <fullName evidence="2">Amino acid adenylation domain-containing protein</fullName>
    </submittedName>
</protein>
<organism evidence="2 3">
    <name type="scientific">Tanticharoenia sakaeratensis NBRC 103193</name>
    <dbReference type="NCBI Taxonomy" id="1231623"/>
    <lineage>
        <taxon>Bacteria</taxon>
        <taxon>Pseudomonadati</taxon>
        <taxon>Pseudomonadota</taxon>
        <taxon>Alphaproteobacteria</taxon>
        <taxon>Acetobacterales</taxon>
        <taxon>Acetobacteraceae</taxon>
        <taxon>Tanticharoenia</taxon>
    </lineage>
</organism>
<dbReference type="InterPro" id="IPR000873">
    <property type="entry name" value="AMP-dep_synth/lig_dom"/>
</dbReference>
<dbReference type="InterPro" id="IPR020845">
    <property type="entry name" value="AMP-binding_CS"/>
</dbReference>
<proteinExistence type="predicted"/>
<evidence type="ECO:0000313" key="3">
    <source>
        <dbReference type="Proteomes" id="UP000032679"/>
    </source>
</evidence>
<dbReference type="GO" id="GO:0031177">
    <property type="term" value="F:phosphopantetheine binding"/>
    <property type="evidence" value="ECO:0007669"/>
    <property type="project" value="TreeGrafter"/>
</dbReference>
<keyword evidence="3" id="KW-1185">Reference proteome</keyword>